<evidence type="ECO:0000259" key="1">
    <source>
        <dbReference type="Pfam" id="PF13193"/>
    </source>
</evidence>
<dbReference type="PANTHER" id="PTHR43767:SF1">
    <property type="entry name" value="NONRIBOSOMAL PEPTIDE SYNTHASE PES1 (EUROFUNG)-RELATED"/>
    <property type="match status" value="1"/>
</dbReference>
<protein>
    <recommendedName>
        <fullName evidence="1">AMP-binding enzyme C-terminal domain-containing protein</fullName>
    </recommendedName>
</protein>
<dbReference type="Proteomes" id="UP001596407">
    <property type="component" value="Unassembled WGS sequence"/>
</dbReference>
<dbReference type="Pfam" id="PF13193">
    <property type="entry name" value="AMP-binding_C"/>
    <property type="match status" value="1"/>
</dbReference>
<proteinExistence type="predicted"/>
<dbReference type="PANTHER" id="PTHR43767">
    <property type="entry name" value="LONG-CHAIN-FATTY-ACID--COA LIGASE"/>
    <property type="match status" value="1"/>
</dbReference>
<dbReference type="EMBL" id="JBHSZH010000005">
    <property type="protein sequence ID" value="MFC7080478.1"/>
    <property type="molecule type" value="Genomic_DNA"/>
</dbReference>
<dbReference type="GO" id="GO:0016878">
    <property type="term" value="F:acid-thiol ligase activity"/>
    <property type="evidence" value="ECO:0007669"/>
    <property type="project" value="UniProtKB-ARBA"/>
</dbReference>
<accession>A0ABD5WJX7</accession>
<sequence length="147" mass="16206">MIIHRDAPGAFQGYLNDYENAGESFEDGWYFTGDACRETEEGHYVVTGRLSSRIKFGGDNIYPKNVETALASHPAVEDAAVVGIADDEWGEVPKAYVVGDDDLTAEELEDHCVEGDELEGYKRPREFEFVSALPENIDGIQNSGAVR</sequence>
<dbReference type="Gene3D" id="3.30.300.30">
    <property type="match status" value="1"/>
</dbReference>
<dbReference type="SUPFAM" id="SSF56801">
    <property type="entry name" value="Acetyl-CoA synthetase-like"/>
    <property type="match status" value="1"/>
</dbReference>
<feature type="domain" description="AMP-binding enzyme C-terminal" evidence="1">
    <location>
        <begin position="66"/>
        <end position="136"/>
    </location>
</feature>
<dbReference type="InterPro" id="IPR025110">
    <property type="entry name" value="AMP-bd_C"/>
</dbReference>
<dbReference type="InterPro" id="IPR050237">
    <property type="entry name" value="ATP-dep_AMP-bd_enzyme"/>
</dbReference>
<organism evidence="2 3">
    <name type="scientific">Halorussus caseinilyticus</name>
    <dbReference type="NCBI Taxonomy" id="3034025"/>
    <lineage>
        <taxon>Archaea</taxon>
        <taxon>Methanobacteriati</taxon>
        <taxon>Methanobacteriota</taxon>
        <taxon>Stenosarchaea group</taxon>
        <taxon>Halobacteria</taxon>
        <taxon>Halobacteriales</taxon>
        <taxon>Haladaptataceae</taxon>
        <taxon>Halorussus</taxon>
    </lineage>
</organism>
<name>A0ABD5WJX7_9EURY</name>
<dbReference type="InterPro" id="IPR045851">
    <property type="entry name" value="AMP-bd_C_sf"/>
</dbReference>
<dbReference type="AlphaFoldDB" id="A0ABD5WJX7"/>
<gene>
    <name evidence="2" type="ORF">ACFQJ6_10475</name>
</gene>
<dbReference type="Gene3D" id="2.30.38.10">
    <property type="entry name" value="Luciferase, Domain 3"/>
    <property type="match status" value="1"/>
</dbReference>
<evidence type="ECO:0000313" key="3">
    <source>
        <dbReference type="Proteomes" id="UP001596407"/>
    </source>
</evidence>
<keyword evidence="3" id="KW-1185">Reference proteome</keyword>
<reference evidence="2 3" key="1">
    <citation type="journal article" date="2019" name="Int. J. Syst. Evol. Microbiol.">
        <title>The Global Catalogue of Microorganisms (GCM) 10K type strain sequencing project: providing services to taxonomists for standard genome sequencing and annotation.</title>
        <authorList>
            <consortium name="The Broad Institute Genomics Platform"/>
            <consortium name="The Broad Institute Genome Sequencing Center for Infectious Disease"/>
            <person name="Wu L."/>
            <person name="Ma J."/>
        </authorList>
    </citation>
    <scope>NUCLEOTIDE SEQUENCE [LARGE SCALE GENOMIC DNA]</scope>
    <source>
        <strain evidence="2 3">DT72</strain>
    </source>
</reference>
<comment type="caution">
    <text evidence="2">The sequence shown here is derived from an EMBL/GenBank/DDBJ whole genome shotgun (WGS) entry which is preliminary data.</text>
</comment>
<dbReference type="RefSeq" id="WP_382210392.1">
    <property type="nucleotide sequence ID" value="NZ_JBHSZH010000005.1"/>
</dbReference>
<evidence type="ECO:0000313" key="2">
    <source>
        <dbReference type="EMBL" id="MFC7080478.1"/>
    </source>
</evidence>